<comment type="caution">
    <text evidence="1">The sequence shown here is derived from an EMBL/GenBank/DDBJ whole genome shotgun (WGS) entry which is preliminary data.</text>
</comment>
<dbReference type="EMBL" id="BGPR01106127">
    <property type="protein sequence ID" value="GBM75323.1"/>
    <property type="molecule type" value="Genomic_DNA"/>
</dbReference>
<protein>
    <submittedName>
        <fullName evidence="1">Uncharacterized protein</fullName>
    </submittedName>
</protein>
<dbReference type="Proteomes" id="UP000499080">
    <property type="component" value="Unassembled WGS sequence"/>
</dbReference>
<reference evidence="1 2" key="1">
    <citation type="journal article" date="2019" name="Sci. Rep.">
        <title>Orb-weaving spider Araneus ventricosus genome elucidates the spidroin gene catalogue.</title>
        <authorList>
            <person name="Kono N."/>
            <person name="Nakamura H."/>
            <person name="Ohtoshi R."/>
            <person name="Moran D.A.P."/>
            <person name="Shinohara A."/>
            <person name="Yoshida Y."/>
            <person name="Fujiwara M."/>
            <person name="Mori M."/>
            <person name="Tomita M."/>
            <person name="Arakawa K."/>
        </authorList>
    </citation>
    <scope>NUCLEOTIDE SEQUENCE [LARGE SCALE GENOMIC DNA]</scope>
</reference>
<dbReference type="AlphaFoldDB" id="A0A4Y2ICC9"/>
<proteinExistence type="predicted"/>
<accession>A0A4Y2ICC9</accession>
<evidence type="ECO:0000313" key="2">
    <source>
        <dbReference type="Proteomes" id="UP000499080"/>
    </source>
</evidence>
<name>A0A4Y2ICC9_ARAVE</name>
<gene>
    <name evidence="1" type="ORF">AVEN_6754_1</name>
</gene>
<organism evidence="1 2">
    <name type="scientific">Araneus ventricosus</name>
    <name type="common">Orbweaver spider</name>
    <name type="synonym">Epeira ventricosa</name>
    <dbReference type="NCBI Taxonomy" id="182803"/>
    <lineage>
        <taxon>Eukaryota</taxon>
        <taxon>Metazoa</taxon>
        <taxon>Ecdysozoa</taxon>
        <taxon>Arthropoda</taxon>
        <taxon>Chelicerata</taxon>
        <taxon>Arachnida</taxon>
        <taxon>Araneae</taxon>
        <taxon>Araneomorphae</taxon>
        <taxon>Entelegynae</taxon>
        <taxon>Araneoidea</taxon>
        <taxon>Araneidae</taxon>
        <taxon>Araneus</taxon>
    </lineage>
</organism>
<keyword evidence="2" id="KW-1185">Reference proteome</keyword>
<sequence length="127" mass="14787">MLSQCASLDPRYQDLSSSHGPRMPNYLHLIARYKLTLTSLLSSGDGSELFLTYDNELDSWRRIGEQNYHIETMTRIGQRICTFSMSFPLLCIFDIVEEVWLEERDMAFSPSFEVRHQGMIMTLGERL</sequence>
<evidence type="ECO:0000313" key="1">
    <source>
        <dbReference type="EMBL" id="GBM75323.1"/>
    </source>
</evidence>